<dbReference type="InterPro" id="IPR006342">
    <property type="entry name" value="FkbM_mtfrase"/>
</dbReference>
<dbReference type="GO" id="GO:0032259">
    <property type="term" value="P:methylation"/>
    <property type="evidence" value="ECO:0007669"/>
    <property type="project" value="UniProtKB-KW"/>
</dbReference>
<keyword evidence="2" id="KW-0808">Transferase</keyword>
<dbReference type="Gene3D" id="3.40.50.150">
    <property type="entry name" value="Vaccinia Virus protein VP39"/>
    <property type="match status" value="1"/>
</dbReference>
<name>A0A9X2UNB2_9BACT</name>
<dbReference type="PANTHER" id="PTHR34203">
    <property type="entry name" value="METHYLTRANSFERASE, FKBM FAMILY PROTEIN"/>
    <property type="match status" value="1"/>
</dbReference>
<dbReference type="NCBIfam" id="TIGR01444">
    <property type="entry name" value="fkbM_fam"/>
    <property type="match status" value="1"/>
</dbReference>
<gene>
    <name evidence="2" type="ORF">GGQ01_002948</name>
</gene>
<dbReference type="EMBL" id="JANUBF010000028">
    <property type="protein sequence ID" value="MCS4037859.1"/>
    <property type="molecule type" value="Genomic_DNA"/>
</dbReference>
<dbReference type="Proteomes" id="UP001155040">
    <property type="component" value="Unassembled WGS sequence"/>
</dbReference>
<keyword evidence="2" id="KW-0489">Methyltransferase</keyword>
<feature type="domain" description="Methyltransferase FkbM" evidence="1">
    <location>
        <begin position="66"/>
        <end position="227"/>
    </location>
</feature>
<reference evidence="2" key="1">
    <citation type="submission" date="2022-08" db="EMBL/GenBank/DDBJ databases">
        <title>Genomic Encyclopedia of Type Strains, Phase V (KMG-V): Genome sequencing to study the core and pangenomes of soil and plant-associated prokaryotes.</title>
        <authorList>
            <person name="Whitman W."/>
        </authorList>
    </citation>
    <scope>NUCLEOTIDE SEQUENCE</scope>
    <source>
        <strain evidence="2">SP3012</strain>
    </source>
</reference>
<comment type="caution">
    <text evidence="2">The sequence shown here is derived from an EMBL/GenBank/DDBJ whole genome shotgun (WGS) entry which is preliminary data.</text>
</comment>
<sequence length="255" mass="28966">MLKNIVRWIYKQSKSVISGKDIIYVFKPRKRISKVVHKGQCVSAGSESEVMESLLQRLEKKDVFYDIGANFGRYSCLIGKVNPSTQVFAFEPNPEAADFLRENLRWNRVNADVVECALSNCNGEISLNLQEGAERARIQADSGSTSDSVTVRMTTLDNLLERKSLPPPSVLKIDVEGAELKAIEGMEMTLKGEDLRLLYCEVHPYLMKKMGYEEVNLFERLKDAGFEVEVIDQRDVQYEDGGSEVQKFIRASRRE</sequence>
<dbReference type="RefSeq" id="WP_259091173.1">
    <property type="nucleotide sequence ID" value="NZ_JANTZY010000026.1"/>
</dbReference>
<evidence type="ECO:0000313" key="3">
    <source>
        <dbReference type="Proteomes" id="UP001155040"/>
    </source>
</evidence>
<dbReference type="AlphaFoldDB" id="A0A9X2UNB2"/>
<dbReference type="InterPro" id="IPR052514">
    <property type="entry name" value="SAM-dependent_MTase"/>
</dbReference>
<evidence type="ECO:0000313" key="2">
    <source>
        <dbReference type="EMBL" id="MCS4037859.1"/>
    </source>
</evidence>
<proteinExistence type="predicted"/>
<dbReference type="Pfam" id="PF05050">
    <property type="entry name" value="Methyltransf_21"/>
    <property type="match status" value="1"/>
</dbReference>
<dbReference type="SUPFAM" id="SSF53335">
    <property type="entry name" value="S-adenosyl-L-methionine-dependent methyltransferases"/>
    <property type="match status" value="1"/>
</dbReference>
<accession>A0A9X2UNB2</accession>
<evidence type="ECO:0000259" key="1">
    <source>
        <dbReference type="Pfam" id="PF05050"/>
    </source>
</evidence>
<dbReference type="PANTHER" id="PTHR34203:SF15">
    <property type="entry name" value="SLL1173 PROTEIN"/>
    <property type="match status" value="1"/>
</dbReference>
<organism evidence="2 3">
    <name type="scientific">Salinibacter ruber</name>
    <dbReference type="NCBI Taxonomy" id="146919"/>
    <lineage>
        <taxon>Bacteria</taxon>
        <taxon>Pseudomonadati</taxon>
        <taxon>Rhodothermota</taxon>
        <taxon>Rhodothermia</taxon>
        <taxon>Rhodothermales</taxon>
        <taxon>Salinibacteraceae</taxon>
        <taxon>Salinibacter</taxon>
    </lineage>
</organism>
<dbReference type="GO" id="GO:0008168">
    <property type="term" value="F:methyltransferase activity"/>
    <property type="evidence" value="ECO:0007669"/>
    <property type="project" value="UniProtKB-KW"/>
</dbReference>
<dbReference type="InterPro" id="IPR029063">
    <property type="entry name" value="SAM-dependent_MTases_sf"/>
</dbReference>
<protein>
    <submittedName>
        <fullName evidence="2">FkbM family methyltransferase</fullName>
    </submittedName>
</protein>